<comment type="caution">
    <text evidence="1">The sequence shown here is derived from an EMBL/GenBank/DDBJ whole genome shotgun (WGS) entry which is preliminary data.</text>
</comment>
<dbReference type="Proteomes" id="UP000321750">
    <property type="component" value="Unassembled WGS sequence"/>
</dbReference>
<dbReference type="OrthoDB" id="7573907at2"/>
<protein>
    <submittedName>
        <fullName evidence="1">Uncharacterized protein</fullName>
    </submittedName>
</protein>
<dbReference type="EMBL" id="BJZV01000007">
    <property type="protein sequence ID" value="GEP09814.1"/>
    <property type="molecule type" value="Genomic_DNA"/>
</dbReference>
<dbReference type="AlphaFoldDB" id="A0A512JIQ2"/>
<sequence length="117" mass="12537">MIDFSALVLGPTVGAFGRPVTVTPLASQPAREPFDATGVWTKRAVDIALEGGESLNTSVIMFGIRLSDWKYPPEKRAVLRIPAAGSYPDEGSLWIDDIDLDGQGGAVLTLKRGKPQQ</sequence>
<dbReference type="RefSeq" id="WP_147046116.1">
    <property type="nucleotide sequence ID" value="NZ_BJZV01000007.1"/>
</dbReference>
<evidence type="ECO:0000313" key="1">
    <source>
        <dbReference type="EMBL" id="GEP09814.1"/>
    </source>
</evidence>
<dbReference type="InterPro" id="IPR008018">
    <property type="entry name" value="Phage_tail_attach_FII"/>
</dbReference>
<evidence type="ECO:0000313" key="2">
    <source>
        <dbReference type="Proteomes" id="UP000321750"/>
    </source>
</evidence>
<gene>
    <name evidence="1" type="ORF">MGN01_16590</name>
</gene>
<dbReference type="Pfam" id="PF05354">
    <property type="entry name" value="Phage_attach"/>
    <property type="match status" value="1"/>
</dbReference>
<dbReference type="GO" id="GO:0019068">
    <property type="term" value="P:virion assembly"/>
    <property type="evidence" value="ECO:0007669"/>
    <property type="project" value="InterPro"/>
</dbReference>
<accession>A0A512JIQ2</accession>
<name>A0A512JIQ2_9HYPH</name>
<reference evidence="1 2" key="1">
    <citation type="submission" date="2019-07" db="EMBL/GenBank/DDBJ databases">
        <title>Whole genome shotgun sequence of Methylobacterium gnaphalii NBRC 107716.</title>
        <authorList>
            <person name="Hosoyama A."/>
            <person name="Uohara A."/>
            <person name="Ohji S."/>
            <person name="Ichikawa N."/>
        </authorList>
    </citation>
    <scope>NUCLEOTIDE SEQUENCE [LARGE SCALE GENOMIC DNA]</scope>
    <source>
        <strain evidence="1 2">NBRC 107716</strain>
    </source>
</reference>
<dbReference type="Gene3D" id="2.40.10.180">
    <property type="entry name" value="Phage tail proteins"/>
    <property type="match status" value="1"/>
</dbReference>
<keyword evidence="2" id="KW-1185">Reference proteome</keyword>
<dbReference type="InterPro" id="IPR053734">
    <property type="entry name" value="Phage_Head-Tail_Connect_sf"/>
</dbReference>
<organism evidence="1 2">
    <name type="scientific">Methylobacterium gnaphalii</name>
    <dbReference type="NCBI Taxonomy" id="1010610"/>
    <lineage>
        <taxon>Bacteria</taxon>
        <taxon>Pseudomonadati</taxon>
        <taxon>Pseudomonadota</taxon>
        <taxon>Alphaproteobacteria</taxon>
        <taxon>Hyphomicrobiales</taxon>
        <taxon>Methylobacteriaceae</taxon>
        <taxon>Methylobacterium</taxon>
    </lineage>
</organism>
<proteinExistence type="predicted"/>